<accession>A0A9P5YLA6</accession>
<evidence type="ECO:0008006" key="3">
    <source>
        <dbReference type="Google" id="ProtNLM"/>
    </source>
</evidence>
<dbReference type="AlphaFoldDB" id="A0A9P5YLA6"/>
<dbReference type="Proteomes" id="UP000807469">
    <property type="component" value="Unassembled WGS sequence"/>
</dbReference>
<sequence>MSNDPFSSLPEEMLEEISKFFQRGDVVTEPHKSYSALAQTCKTLRPYFQRRLFTNVDLTAEIRIRTFAKLVQVNPILASYVQTILLPANHMYMGLFQYPPLLTIMHAVNTASYSGTLPEIHLCIEHQYVLTDQNLPPNIFTYILYAPQNILDAITKLTAGQSAAAFPVGLFRLLPNLRQLCGYHLILSSIIDYNPSAEYRTPEYFRPKLNKLSLGGIYTTTIRMLSEQILDLSTVKDLEIFSIKSESTSGAYPNSKNFLAQRLLDRAQSVEKLHLDIGVMVGSFYDLGQLQRLRECTLDIDVEVGKNPVPHLCQLLRTLPPLPEHDLEYLCLSIQLTDNLLDENNVADSQLLFSINTWSKFDTALVDVVSSGTRPFKLMLAFYIGTQSFYSVQPLLKDLFVNWGRNFLPRSSQQQNLNIHIFHLSSF</sequence>
<organism evidence="1 2">
    <name type="scientific">Pholiota conissans</name>
    <dbReference type="NCBI Taxonomy" id="109636"/>
    <lineage>
        <taxon>Eukaryota</taxon>
        <taxon>Fungi</taxon>
        <taxon>Dikarya</taxon>
        <taxon>Basidiomycota</taxon>
        <taxon>Agaricomycotina</taxon>
        <taxon>Agaricomycetes</taxon>
        <taxon>Agaricomycetidae</taxon>
        <taxon>Agaricales</taxon>
        <taxon>Agaricineae</taxon>
        <taxon>Strophariaceae</taxon>
        <taxon>Pholiota</taxon>
    </lineage>
</organism>
<comment type="caution">
    <text evidence="1">The sequence shown here is derived from an EMBL/GenBank/DDBJ whole genome shotgun (WGS) entry which is preliminary data.</text>
</comment>
<keyword evidence="2" id="KW-1185">Reference proteome</keyword>
<evidence type="ECO:0000313" key="2">
    <source>
        <dbReference type="Proteomes" id="UP000807469"/>
    </source>
</evidence>
<gene>
    <name evidence="1" type="ORF">BDN70DRAFT_939354</name>
</gene>
<protein>
    <recommendedName>
        <fullName evidence="3">F-box domain-containing protein</fullName>
    </recommendedName>
</protein>
<evidence type="ECO:0000313" key="1">
    <source>
        <dbReference type="EMBL" id="KAF9470891.1"/>
    </source>
</evidence>
<dbReference type="EMBL" id="MU155817">
    <property type="protein sequence ID" value="KAF9470891.1"/>
    <property type="molecule type" value="Genomic_DNA"/>
</dbReference>
<reference evidence="1" key="1">
    <citation type="submission" date="2020-11" db="EMBL/GenBank/DDBJ databases">
        <authorList>
            <consortium name="DOE Joint Genome Institute"/>
            <person name="Ahrendt S."/>
            <person name="Riley R."/>
            <person name="Andreopoulos W."/>
            <person name="Labutti K."/>
            <person name="Pangilinan J."/>
            <person name="Ruiz-Duenas F.J."/>
            <person name="Barrasa J.M."/>
            <person name="Sanchez-Garcia M."/>
            <person name="Camarero S."/>
            <person name="Miyauchi S."/>
            <person name="Serrano A."/>
            <person name="Linde D."/>
            <person name="Babiker R."/>
            <person name="Drula E."/>
            <person name="Ayuso-Fernandez I."/>
            <person name="Pacheco R."/>
            <person name="Padilla G."/>
            <person name="Ferreira P."/>
            <person name="Barriuso J."/>
            <person name="Kellner H."/>
            <person name="Castanera R."/>
            <person name="Alfaro M."/>
            <person name="Ramirez L."/>
            <person name="Pisabarro A.G."/>
            <person name="Kuo A."/>
            <person name="Tritt A."/>
            <person name="Lipzen A."/>
            <person name="He G."/>
            <person name="Yan M."/>
            <person name="Ng V."/>
            <person name="Cullen D."/>
            <person name="Martin F."/>
            <person name="Rosso M.-N."/>
            <person name="Henrissat B."/>
            <person name="Hibbett D."/>
            <person name="Martinez A.T."/>
            <person name="Grigoriev I.V."/>
        </authorList>
    </citation>
    <scope>NUCLEOTIDE SEQUENCE</scope>
    <source>
        <strain evidence="1">CIRM-BRFM 674</strain>
    </source>
</reference>
<proteinExistence type="predicted"/>
<name>A0A9P5YLA6_9AGAR</name>